<name>A0A1T0CU68_9GAMM</name>
<comment type="caution">
    <text evidence="1">The sequence shown here is derived from an EMBL/GenBank/DDBJ whole genome shotgun (WGS) entry which is preliminary data.</text>
</comment>
<dbReference type="EMBL" id="MUYU01000005">
    <property type="protein sequence ID" value="OOS25904.1"/>
    <property type="molecule type" value="Genomic_DNA"/>
</dbReference>
<evidence type="ECO:0000313" key="1">
    <source>
        <dbReference type="EMBL" id="OOS25904.1"/>
    </source>
</evidence>
<protein>
    <submittedName>
        <fullName evidence="1">Uncharacterized protein</fullName>
    </submittedName>
</protein>
<sequence length="147" mass="15518">MKIMSLSTSLKERTFGIVALIIVALAAAYCISQLTISVGGGVSMKMATDGQYYLYHDGEYVANTQGFHGHDDHLLAYNSLVYGTTGAGTQTAYVAIDACTGNSFITDNDGDFASHLDSLQVPASDRDFANGKDAKALKSDGFGIECA</sequence>
<reference evidence="1 2" key="1">
    <citation type="submission" date="2017-02" db="EMBL/GenBank/DDBJ databases">
        <title>Draft genome sequence of Moraxella pluranimalium CCUG 54913T type strain.</title>
        <authorList>
            <person name="Salva-Serra F."/>
            <person name="Engstrom-Jakobsson H."/>
            <person name="Thorell K."/>
            <person name="Jaen-Luchoro D."/>
            <person name="Gonzales-Siles L."/>
            <person name="Karlsson R."/>
            <person name="Yazdan S."/>
            <person name="Boulund F."/>
            <person name="Johnning A."/>
            <person name="Engstrand L."/>
            <person name="Kristiansson E."/>
            <person name="Moore E."/>
        </authorList>
    </citation>
    <scope>NUCLEOTIDE SEQUENCE [LARGE SCALE GENOMIC DNA]</scope>
    <source>
        <strain evidence="1 2">CCUG 54913</strain>
    </source>
</reference>
<proteinExistence type="predicted"/>
<accession>A0A1T0CU68</accession>
<evidence type="ECO:0000313" key="2">
    <source>
        <dbReference type="Proteomes" id="UP000189800"/>
    </source>
</evidence>
<keyword evidence="2" id="KW-1185">Reference proteome</keyword>
<organism evidence="1 2">
    <name type="scientific">Moraxella pluranimalium</name>
    <dbReference type="NCBI Taxonomy" id="470453"/>
    <lineage>
        <taxon>Bacteria</taxon>
        <taxon>Pseudomonadati</taxon>
        <taxon>Pseudomonadota</taxon>
        <taxon>Gammaproteobacteria</taxon>
        <taxon>Moraxellales</taxon>
        <taxon>Moraxellaceae</taxon>
        <taxon>Moraxella</taxon>
    </lineage>
</organism>
<dbReference type="AlphaFoldDB" id="A0A1T0CU68"/>
<gene>
    <name evidence="1" type="ORF">B0680_00615</name>
</gene>
<dbReference type="Proteomes" id="UP000189800">
    <property type="component" value="Unassembled WGS sequence"/>
</dbReference>